<keyword evidence="1" id="KW-0472">Membrane</keyword>
<dbReference type="InParanoid" id="A0A251SHX9"/>
<dbReference type="EMBL" id="CM007903">
    <property type="protein sequence ID" value="OTF98437.1"/>
    <property type="molecule type" value="Genomic_DNA"/>
</dbReference>
<keyword evidence="3" id="KW-1185">Reference proteome</keyword>
<dbReference type="Proteomes" id="UP000215914">
    <property type="component" value="Chromosome 14"/>
</dbReference>
<organism evidence="2 3">
    <name type="scientific">Helianthus annuus</name>
    <name type="common">Common sunflower</name>
    <dbReference type="NCBI Taxonomy" id="4232"/>
    <lineage>
        <taxon>Eukaryota</taxon>
        <taxon>Viridiplantae</taxon>
        <taxon>Streptophyta</taxon>
        <taxon>Embryophyta</taxon>
        <taxon>Tracheophyta</taxon>
        <taxon>Spermatophyta</taxon>
        <taxon>Magnoliopsida</taxon>
        <taxon>eudicotyledons</taxon>
        <taxon>Gunneridae</taxon>
        <taxon>Pentapetalae</taxon>
        <taxon>asterids</taxon>
        <taxon>campanulids</taxon>
        <taxon>Asterales</taxon>
        <taxon>Asteraceae</taxon>
        <taxon>Asteroideae</taxon>
        <taxon>Heliantheae alliance</taxon>
        <taxon>Heliantheae</taxon>
        <taxon>Helianthus</taxon>
    </lineage>
</organism>
<proteinExistence type="predicted"/>
<gene>
    <name evidence="2" type="ORF">HannXRQ_Chr14g0445591</name>
</gene>
<evidence type="ECO:0000313" key="2">
    <source>
        <dbReference type="EMBL" id="OTF98437.1"/>
    </source>
</evidence>
<reference evidence="3" key="1">
    <citation type="journal article" date="2017" name="Nature">
        <title>The sunflower genome provides insights into oil metabolism, flowering and Asterid evolution.</title>
        <authorList>
            <person name="Badouin H."/>
            <person name="Gouzy J."/>
            <person name="Grassa C.J."/>
            <person name="Murat F."/>
            <person name="Staton S.E."/>
            <person name="Cottret L."/>
            <person name="Lelandais-Briere C."/>
            <person name="Owens G.L."/>
            <person name="Carrere S."/>
            <person name="Mayjonade B."/>
            <person name="Legrand L."/>
            <person name="Gill N."/>
            <person name="Kane N.C."/>
            <person name="Bowers J.E."/>
            <person name="Hubner S."/>
            <person name="Bellec A."/>
            <person name="Berard A."/>
            <person name="Berges H."/>
            <person name="Blanchet N."/>
            <person name="Boniface M.C."/>
            <person name="Brunel D."/>
            <person name="Catrice O."/>
            <person name="Chaidir N."/>
            <person name="Claudel C."/>
            <person name="Donnadieu C."/>
            <person name="Faraut T."/>
            <person name="Fievet G."/>
            <person name="Helmstetter N."/>
            <person name="King M."/>
            <person name="Knapp S.J."/>
            <person name="Lai Z."/>
            <person name="Le Paslier M.C."/>
            <person name="Lippi Y."/>
            <person name="Lorenzon L."/>
            <person name="Mandel J.R."/>
            <person name="Marage G."/>
            <person name="Marchand G."/>
            <person name="Marquand E."/>
            <person name="Bret-Mestries E."/>
            <person name="Morien E."/>
            <person name="Nambeesan S."/>
            <person name="Nguyen T."/>
            <person name="Pegot-Espagnet P."/>
            <person name="Pouilly N."/>
            <person name="Raftis F."/>
            <person name="Sallet E."/>
            <person name="Schiex T."/>
            <person name="Thomas J."/>
            <person name="Vandecasteele C."/>
            <person name="Vares D."/>
            <person name="Vear F."/>
            <person name="Vautrin S."/>
            <person name="Crespi M."/>
            <person name="Mangin B."/>
            <person name="Burke J.M."/>
            <person name="Salse J."/>
            <person name="Munos S."/>
            <person name="Vincourt P."/>
            <person name="Rieseberg L.H."/>
            <person name="Langlade N.B."/>
        </authorList>
    </citation>
    <scope>NUCLEOTIDE SEQUENCE [LARGE SCALE GENOMIC DNA]</scope>
    <source>
        <strain evidence="3">cv. SF193</strain>
    </source>
</reference>
<sequence>MGNDVKKTTAADEKEFILASLPADQREKGLAIFFGLIQLLYPWLPAYYRDKRCFIHLIRYTLNEICCFVVVF</sequence>
<dbReference type="AlphaFoldDB" id="A0A251SHX9"/>
<accession>A0A251SHX9</accession>
<evidence type="ECO:0000256" key="1">
    <source>
        <dbReference type="SAM" id="Phobius"/>
    </source>
</evidence>
<name>A0A251SHX9_HELAN</name>
<evidence type="ECO:0000313" key="3">
    <source>
        <dbReference type="Proteomes" id="UP000215914"/>
    </source>
</evidence>
<keyword evidence="1" id="KW-0812">Transmembrane</keyword>
<protein>
    <submittedName>
        <fullName evidence="2">Uncharacterized protein</fullName>
    </submittedName>
</protein>
<feature type="transmembrane region" description="Helical" evidence="1">
    <location>
        <begin position="30"/>
        <end position="48"/>
    </location>
</feature>
<keyword evidence="1" id="KW-1133">Transmembrane helix</keyword>